<evidence type="ECO:0000259" key="11">
    <source>
        <dbReference type="Pfam" id="PF02706"/>
    </source>
</evidence>
<evidence type="ECO:0000256" key="9">
    <source>
        <dbReference type="SAM" id="Coils"/>
    </source>
</evidence>
<keyword evidence="8" id="KW-0472">Membrane</keyword>
<dbReference type="PANTHER" id="PTHR32309">
    <property type="entry name" value="TYROSINE-PROTEIN KINASE"/>
    <property type="match status" value="1"/>
</dbReference>
<proteinExistence type="inferred from homology"/>
<accession>A0A6M0RIX2</accession>
<keyword evidence="3" id="KW-1003">Cell membrane</keyword>
<evidence type="ECO:0000256" key="2">
    <source>
        <dbReference type="ARBA" id="ARBA00006683"/>
    </source>
</evidence>
<name>A0A6M0RIX2_9CYAN</name>
<dbReference type="InterPro" id="IPR003856">
    <property type="entry name" value="LPS_length_determ_N"/>
</dbReference>
<evidence type="ECO:0000313" key="13">
    <source>
        <dbReference type="Proteomes" id="UP000481033"/>
    </source>
</evidence>
<keyword evidence="7" id="KW-1133">Transmembrane helix</keyword>
<feature type="coiled-coil region" evidence="9">
    <location>
        <begin position="203"/>
        <end position="230"/>
    </location>
</feature>
<dbReference type="InterPro" id="IPR015223">
    <property type="entry name" value="MipZ"/>
</dbReference>
<keyword evidence="5" id="KW-0547">Nucleotide-binding</keyword>
<evidence type="ECO:0000256" key="5">
    <source>
        <dbReference type="ARBA" id="ARBA00022741"/>
    </source>
</evidence>
<dbReference type="CDD" id="cd05387">
    <property type="entry name" value="BY-kinase"/>
    <property type="match status" value="1"/>
</dbReference>
<reference evidence="12 13" key="1">
    <citation type="journal article" date="2020" name="Microb. Ecol.">
        <title>Ecogenomics of the Marine Benthic Filamentous Cyanobacterium Adonisia.</title>
        <authorList>
            <person name="Walter J.M."/>
            <person name="Coutinho F.H."/>
            <person name="Leomil L."/>
            <person name="Hargreaves P.I."/>
            <person name="Campeao M.E."/>
            <person name="Vieira V.V."/>
            <person name="Silva B.S."/>
            <person name="Fistarol G.O."/>
            <person name="Salomon P.S."/>
            <person name="Sawabe T."/>
            <person name="Mino S."/>
            <person name="Hosokawa M."/>
            <person name="Miyashita H."/>
            <person name="Maruyama F."/>
            <person name="van Verk M.C."/>
            <person name="Dutilh B.E."/>
            <person name="Thompson C.C."/>
            <person name="Thompson F.L."/>
        </authorList>
    </citation>
    <scope>NUCLEOTIDE SEQUENCE [LARGE SCALE GENOMIC DNA]</scope>
    <source>
        <strain evidence="12 13">CCMR0081</strain>
    </source>
</reference>
<keyword evidence="9" id="KW-0175">Coiled coil</keyword>
<dbReference type="Pfam" id="PF02706">
    <property type="entry name" value="Wzz"/>
    <property type="match status" value="1"/>
</dbReference>
<dbReference type="SUPFAM" id="SSF52540">
    <property type="entry name" value="P-loop containing nucleoside triphosphate hydrolases"/>
    <property type="match status" value="1"/>
</dbReference>
<keyword evidence="6" id="KW-0067">ATP-binding</keyword>
<evidence type="ECO:0000313" key="12">
    <source>
        <dbReference type="EMBL" id="NEZ56165.1"/>
    </source>
</evidence>
<dbReference type="GO" id="GO:0005886">
    <property type="term" value="C:plasma membrane"/>
    <property type="evidence" value="ECO:0007669"/>
    <property type="project" value="UniProtKB-SubCell"/>
</dbReference>
<keyword evidence="13" id="KW-1185">Reference proteome</keyword>
<dbReference type="GO" id="GO:0004713">
    <property type="term" value="F:protein tyrosine kinase activity"/>
    <property type="evidence" value="ECO:0007669"/>
    <property type="project" value="TreeGrafter"/>
</dbReference>
<comment type="subcellular location">
    <subcellularLocation>
        <location evidence="1">Cell membrane</location>
        <topology evidence="1">Multi-pass membrane protein</topology>
    </subcellularLocation>
</comment>
<keyword evidence="4" id="KW-0812">Transmembrane</keyword>
<evidence type="ECO:0000256" key="10">
    <source>
        <dbReference type="SAM" id="MobiDB-lite"/>
    </source>
</evidence>
<dbReference type="InterPro" id="IPR005702">
    <property type="entry name" value="Wzc-like_C"/>
</dbReference>
<dbReference type="Gene3D" id="3.40.50.300">
    <property type="entry name" value="P-loop containing nucleotide triphosphate hydrolases"/>
    <property type="match status" value="1"/>
</dbReference>
<dbReference type="Proteomes" id="UP000481033">
    <property type="component" value="Unassembled WGS sequence"/>
</dbReference>
<evidence type="ECO:0000256" key="8">
    <source>
        <dbReference type="ARBA" id="ARBA00023136"/>
    </source>
</evidence>
<dbReference type="InterPro" id="IPR050445">
    <property type="entry name" value="Bact_polysacc_biosynth/exp"/>
</dbReference>
<feature type="region of interest" description="Disordered" evidence="10">
    <location>
        <begin position="1"/>
        <end position="24"/>
    </location>
</feature>
<evidence type="ECO:0000256" key="7">
    <source>
        <dbReference type="ARBA" id="ARBA00022989"/>
    </source>
</evidence>
<comment type="caution">
    <text evidence="12">The sequence shown here is derived from an EMBL/GenBank/DDBJ whole genome shotgun (WGS) entry which is preliminary data.</text>
</comment>
<sequence length="720" mass="79060">MRADTLPSSPPWTPQDRLPTTEDEGGLNVGGLLKTLQRKWWIIAGMTVVTMGLAAVKVITTKPVYNGSFEILVQAQSTETEVISNVPETITSQEQVAVDGDLLKILRGPKVLQPVIEGIRDRYPNFCPPAATQSEPLELSYDPCYQLVTSRLKVKQLGKNSDIIQVTLQDPDPQTVRVILDLVSQAYLAYSLESKQADIRRAIEFVEKKLPDLVNKVESLQDQLQSLRLEHNIIDPDSRGAQLSGQVNAFSKQQLDLQIQLEQNRATYDSLRGQLSGPQEQASSSALAQNPRYQTLLNQLLDLDTKIAEASTLYLDSSPDMEVLKEQRQNLLALLQQQGEQSQRDLISQLQELESQERALNQTLQGLSSGVDDLSGISRDYLEIQRELGIATENLNQFLAKQAALEIDEAQREIPWEIVTPPTQPSSQAVSMVQNLLLGGTLGLLVGSIMALLMDKSSGVLYSDKEIQRVIQLPILGKIPTPQLVEKDILEPVKALQLSVNKSSVGDAQAKTSLSNGSASYTEDPFMEAFRSLYTNLRLSSVEQPLTSVVVSSVMDNEGKSIAAIHLAEAAALMGQRVLLVDTNLRNPKIHSYLKLPHDAGLTDLASIDPSSITKNTFLHEPIDGLKVLCAGTKGHDAGHILTTKRVQGLLQQLKTKFDLVVFDAPSLLGQSDAYLVAEQADGMLIVTNPGQIKQNLINQALDQLRIANINVFGMAVREN</sequence>
<gene>
    <name evidence="12" type="ORF">DXZ20_10855</name>
</gene>
<organism evidence="12 13">
    <name type="scientific">Adonisia turfae CCMR0081</name>
    <dbReference type="NCBI Taxonomy" id="2292702"/>
    <lineage>
        <taxon>Bacteria</taxon>
        <taxon>Bacillati</taxon>
        <taxon>Cyanobacteriota</taxon>
        <taxon>Adonisia</taxon>
        <taxon>Adonisia turfae</taxon>
    </lineage>
</organism>
<dbReference type="EMBL" id="QXHD01000004">
    <property type="protein sequence ID" value="NEZ56165.1"/>
    <property type="molecule type" value="Genomic_DNA"/>
</dbReference>
<evidence type="ECO:0000256" key="1">
    <source>
        <dbReference type="ARBA" id="ARBA00004651"/>
    </source>
</evidence>
<protein>
    <submittedName>
        <fullName evidence="12">Capsular biosynthesis protein</fullName>
    </submittedName>
</protein>
<evidence type="ECO:0000256" key="6">
    <source>
        <dbReference type="ARBA" id="ARBA00022840"/>
    </source>
</evidence>
<comment type="similarity">
    <text evidence="2">Belongs to the CpsC/CapA family.</text>
</comment>
<dbReference type="RefSeq" id="WP_163669942.1">
    <property type="nucleotide sequence ID" value="NZ_QXHD01000004.1"/>
</dbReference>
<evidence type="ECO:0000256" key="3">
    <source>
        <dbReference type="ARBA" id="ARBA00022475"/>
    </source>
</evidence>
<feature type="coiled-coil region" evidence="9">
    <location>
        <begin position="321"/>
        <end position="370"/>
    </location>
</feature>
<dbReference type="AlphaFoldDB" id="A0A6M0RIX2"/>
<dbReference type="PANTHER" id="PTHR32309:SF13">
    <property type="entry name" value="FERRIC ENTEROBACTIN TRANSPORT PROTEIN FEPE"/>
    <property type="match status" value="1"/>
</dbReference>
<evidence type="ECO:0000256" key="4">
    <source>
        <dbReference type="ARBA" id="ARBA00022692"/>
    </source>
</evidence>
<dbReference type="InterPro" id="IPR027417">
    <property type="entry name" value="P-loop_NTPase"/>
</dbReference>
<dbReference type="Pfam" id="PF09140">
    <property type="entry name" value="MipZ"/>
    <property type="match status" value="1"/>
</dbReference>
<feature type="domain" description="Polysaccharide chain length determinant N-terminal" evidence="11">
    <location>
        <begin position="27"/>
        <end position="116"/>
    </location>
</feature>